<evidence type="ECO:0000313" key="2">
    <source>
        <dbReference type="Proteomes" id="UP000582016"/>
    </source>
</evidence>
<sequence length="220" mass="25177">MHQIYFKPYRTDIEYDQFLARVLRFDFTTLSDDSSAAQWGLELNRSICTKVDRALLDSDIPMCKHYSIRPLFRALSVVIRQSDYRSCGIISDVSQLPVVLALTGNIDGLHSDINTELDLLKDISEPISFRTTKAVRITLGTVITWTMKLQKQEDRIFGPRPDPVESANDPEMLKHLYILEQIQAEKMGWGKRPLKGPSSQWVNTHRNPIWTGEGARTDVI</sequence>
<proteinExistence type="predicted"/>
<dbReference type="EMBL" id="JAAOAQ010000061">
    <property type="protein sequence ID" value="KAF5569492.1"/>
    <property type="molecule type" value="Genomic_DNA"/>
</dbReference>
<name>A0A8H5KAD0_9HYPO</name>
<reference evidence="1 2" key="1">
    <citation type="submission" date="2020-05" db="EMBL/GenBank/DDBJ databases">
        <title>Identification and distribution of gene clusters putatively required for synthesis of sphingolipid metabolism inhibitors in phylogenetically diverse species of the filamentous fungus Fusarium.</title>
        <authorList>
            <person name="Kim H.-S."/>
            <person name="Busman M."/>
            <person name="Brown D.W."/>
            <person name="Divon H."/>
            <person name="Uhlig S."/>
            <person name="Proctor R.H."/>
        </authorList>
    </citation>
    <scope>NUCLEOTIDE SEQUENCE [LARGE SCALE GENOMIC DNA]</scope>
    <source>
        <strain evidence="1 2">NRRL 13617</strain>
    </source>
</reference>
<comment type="caution">
    <text evidence="1">The sequence shown here is derived from an EMBL/GenBank/DDBJ whole genome shotgun (WGS) entry which is preliminary data.</text>
</comment>
<protein>
    <submittedName>
        <fullName evidence="1">Uncharacterized protein</fullName>
    </submittedName>
</protein>
<dbReference type="Proteomes" id="UP000582016">
    <property type="component" value="Unassembled WGS sequence"/>
</dbReference>
<organism evidence="1 2">
    <name type="scientific">Fusarium phyllophilum</name>
    <dbReference type="NCBI Taxonomy" id="47803"/>
    <lineage>
        <taxon>Eukaryota</taxon>
        <taxon>Fungi</taxon>
        <taxon>Dikarya</taxon>
        <taxon>Ascomycota</taxon>
        <taxon>Pezizomycotina</taxon>
        <taxon>Sordariomycetes</taxon>
        <taxon>Hypocreomycetidae</taxon>
        <taxon>Hypocreales</taxon>
        <taxon>Nectriaceae</taxon>
        <taxon>Fusarium</taxon>
        <taxon>Fusarium fujikuroi species complex</taxon>
    </lineage>
</organism>
<dbReference type="AlphaFoldDB" id="A0A8H5KAD0"/>
<dbReference type="OrthoDB" id="3513679at2759"/>
<keyword evidence="2" id="KW-1185">Reference proteome</keyword>
<evidence type="ECO:0000313" key="1">
    <source>
        <dbReference type="EMBL" id="KAF5569492.1"/>
    </source>
</evidence>
<gene>
    <name evidence="1" type="ORF">FPHYL_2020</name>
</gene>
<accession>A0A8H5KAD0</accession>